<gene>
    <name evidence="3" type="ORF">SI8410_07010683</name>
</gene>
<dbReference type="InterPro" id="IPR044196">
    <property type="entry name" value="At5g19025-like"/>
</dbReference>
<evidence type="ECO:0000313" key="4">
    <source>
        <dbReference type="Proteomes" id="UP000663760"/>
    </source>
</evidence>
<feature type="transmembrane region" description="Helical" evidence="2">
    <location>
        <begin position="42"/>
        <end position="67"/>
    </location>
</feature>
<proteinExistence type="predicted"/>
<dbReference type="PANTHER" id="PTHR47479:SF2">
    <property type="entry name" value="OS05G0393200 PROTEIN"/>
    <property type="match status" value="1"/>
</dbReference>
<reference evidence="3" key="1">
    <citation type="submission" date="2020-02" db="EMBL/GenBank/DDBJ databases">
        <authorList>
            <person name="Scholz U."/>
            <person name="Mascher M."/>
            <person name="Fiebig A."/>
        </authorList>
    </citation>
    <scope>NUCLEOTIDE SEQUENCE</scope>
</reference>
<protein>
    <submittedName>
        <fullName evidence="3">Uncharacterized protein</fullName>
    </submittedName>
</protein>
<dbReference type="Proteomes" id="UP000663760">
    <property type="component" value="Chromosome 7"/>
</dbReference>
<accession>A0A7I8KQB7</accession>
<evidence type="ECO:0000256" key="2">
    <source>
        <dbReference type="SAM" id="Phobius"/>
    </source>
</evidence>
<feature type="transmembrane region" description="Helical" evidence="2">
    <location>
        <begin position="87"/>
        <end position="105"/>
    </location>
</feature>
<dbReference type="OrthoDB" id="1925408at2759"/>
<evidence type="ECO:0000256" key="1">
    <source>
        <dbReference type="SAM" id="MobiDB-lite"/>
    </source>
</evidence>
<keyword evidence="4" id="KW-1185">Reference proteome</keyword>
<sequence>MRSSAVTASPVKGRRQGPGGAAGQSSSSPCCRHSSPSATLDLLIFILVLFSCTFLISSSFSYIFRSLSQILPSLLRPLADSFNGSPIPYAAGLVVFLAATFLVAAEIPCGGSGGGGGGEGGEGGEGGGRIRGRRSSWFRWWSNRCGNPQCKGLKKALEFDVQLQTEESIKAAGSSPAVGVWREIDNLPWKGGDQGNSPEYECLRLELRKMAPPNGRAVLLFRARCGCPIAKLEAWGQKRGRRNKKWVINLPVKL</sequence>
<dbReference type="PANTHER" id="PTHR47479">
    <property type="entry name" value="OS05G0393200 PROTEIN"/>
    <property type="match status" value="1"/>
</dbReference>
<feature type="region of interest" description="Disordered" evidence="1">
    <location>
        <begin position="1"/>
        <end position="31"/>
    </location>
</feature>
<keyword evidence="2" id="KW-0812">Transmembrane</keyword>
<organism evidence="3 4">
    <name type="scientific">Spirodela intermedia</name>
    <name type="common">Intermediate duckweed</name>
    <dbReference type="NCBI Taxonomy" id="51605"/>
    <lineage>
        <taxon>Eukaryota</taxon>
        <taxon>Viridiplantae</taxon>
        <taxon>Streptophyta</taxon>
        <taxon>Embryophyta</taxon>
        <taxon>Tracheophyta</taxon>
        <taxon>Spermatophyta</taxon>
        <taxon>Magnoliopsida</taxon>
        <taxon>Liliopsida</taxon>
        <taxon>Araceae</taxon>
        <taxon>Lemnoideae</taxon>
        <taxon>Spirodela</taxon>
    </lineage>
</organism>
<dbReference type="AlphaFoldDB" id="A0A7I8KQB7"/>
<name>A0A7I8KQB7_SPIIN</name>
<keyword evidence="2" id="KW-1133">Transmembrane helix</keyword>
<evidence type="ECO:0000313" key="3">
    <source>
        <dbReference type="EMBL" id="CAA7400013.1"/>
    </source>
</evidence>
<dbReference type="EMBL" id="LR746270">
    <property type="protein sequence ID" value="CAA7400013.1"/>
    <property type="molecule type" value="Genomic_DNA"/>
</dbReference>
<keyword evidence="2" id="KW-0472">Membrane</keyword>